<reference evidence="6" key="1">
    <citation type="submission" date="2021-02" db="EMBL/GenBank/DDBJ databases">
        <title>Genome sequence of Rhodospirillales sp. strain TMPK1 isolated from soil.</title>
        <authorList>
            <person name="Nakai R."/>
            <person name="Kusada H."/>
            <person name="Tamaki H."/>
        </authorList>
    </citation>
    <scope>NUCLEOTIDE SEQUENCE</scope>
    <source>
        <strain evidence="6">TMPK1</strain>
    </source>
</reference>
<dbReference type="PANTHER" id="PTHR43289:SF30">
    <property type="entry name" value="NON-SPECIFIC SERINE_THREONINE PROTEIN KINASE"/>
    <property type="match status" value="1"/>
</dbReference>
<evidence type="ECO:0000256" key="3">
    <source>
        <dbReference type="ARBA" id="ARBA00022777"/>
    </source>
</evidence>
<evidence type="ECO:0000256" key="4">
    <source>
        <dbReference type="ARBA" id="ARBA00022840"/>
    </source>
</evidence>
<sequence>MSDAEARYELRNVLGRGARGVVYEAIDRYSGWRIALKLAHGERAAPTRREATLARFLAEVEMARPLPDHCIARPLEAGLLRGIPYLAMRCVDGVRLDKLVDQAPIETPRAAALTASLCDALGALHAAGLVHRDVKPGNVLAKIDGTVVLLDLGLATAAGLPAPPQLLNTPAYIAPEALDGALLNGSADIFAAGLIFYALLTGRRPFGDEPQTITDALRRRLAPRAPSSVTPAAAKYDAIVARALSFDPAGRPTAEELAVALK</sequence>
<dbReference type="Gene3D" id="3.30.200.20">
    <property type="entry name" value="Phosphorylase Kinase, domain 1"/>
    <property type="match status" value="1"/>
</dbReference>
<organism evidence="6 7">
    <name type="scientific">Roseiterribacter gracilis</name>
    <dbReference type="NCBI Taxonomy" id="2812848"/>
    <lineage>
        <taxon>Bacteria</taxon>
        <taxon>Pseudomonadati</taxon>
        <taxon>Pseudomonadota</taxon>
        <taxon>Alphaproteobacteria</taxon>
        <taxon>Rhodospirillales</taxon>
        <taxon>Roseiterribacteraceae</taxon>
        <taxon>Roseiterribacter</taxon>
    </lineage>
</organism>
<evidence type="ECO:0000256" key="1">
    <source>
        <dbReference type="ARBA" id="ARBA00022679"/>
    </source>
</evidence>
<keyword evidence="7" id="KW-1185">Reference proteome</keyword>
<dbReference type="PANTHER" id="PTHR43289">
    <property type="entry name" value="MITOGEN-ACTIVATED PROTEIN KINASE KINASE KINASE 20-RELATED"/>
    <property type="match status" value="1"/>
</dbReference>
<dbReference type="SMART" id="SM00220">
    <property type="entry name" value="S_TKc"/>
    <property type="match status" value="1"/>
</dbReference>
<keyword evidence="4" id="KW-0067">ATP-binding</keyword>
<accession>A0A8S8X8H0</accession>
<evidence type="ECO:0000256" key="2">
    <source>
        <dbReference type="ARBA" id="ARBA00022741"/>
    </source>
</evidence>
<dbReference type="CDD" id="cd14014">
    <property type="entry name" value="STKc_PknB_like"/>
    <property type="match status" value="1"/>
</dbReference>
<dbReference type="Gene3D" id="1.10.510.10">
    <property type="entry name" value="Transferase(Phosphotransferase) domain 1"/>
    <property type="match status" value="1"/>
</dbReference>
<protein>
    <recommendedName>
        <fullName evidence="5">Protein kinase domain-containing protein</fullName>
    </recommendedName>
</protein>
<dbReference type="GO" id="GO:0004674">
    <property type="term" value="F:protein serine/threonine kinase activity"/>
    <property type="evidence" value="ECO:0007669"/>
    <property type="project" value="TreeGrafter"/>
</dbReference>
<keyword evidence="2" id="KW-0547">Nucleotide-binding</keyword>
<keyword evidence="3" id="KW-0418">Kinase</keyword>
<dbReference type="RefSeq" id="WP_420242064.1">
    <property type="nucleotide sequence ID" value="NZ_BOPV01000001.1"/>
</dbReference>
<evidence type="ECO:0000259" key="5">
    <source>
        <dbReference type="PROSITE" id="PS50011"/>
    </source>
</evidence>
<feature type="domain" description="Protein kinase" evidence="5">
    <location>
        <begin position="8"/>
        <end position="262"/>
    </location>
</feature>
<proteinExistence type="predicted"/>
<dbReference type="GO" id="GO:0005524">
    <property type="term" value="F:ATP binding"/>
    <property type="evidence" value="ECO:0007669"/>
    <property type="project" value="UniProtKB-KW"/>
</dbReference>
<dbReference type="EMBL" id="BOPV01000001">
    <property type="protein sequence ID" value="GIL38964.1"/>
    <property type="molecule type" value="Genomic_DNA"/>
</dbReference>
<dbReference type="InterPro" id="IPR011009">
    <property type="entry name" value="Kinase-like_dom_sf"/>
</dbReference>
<name>A0A8S8X8H0_9PROT</name>
<dbReference type="InterPro" id="IPR000719">
    <property type="entry name" value="Prot_kinase_dom"/>
</dbReference>
<dbReference type="Proteomes" id="UP000681075">
    <property type="component" value="Unassembled WGS sequence"/>
</dbReference>
<keyword evidence="1" id="KW-0808">Transferase</keyword>
<dbReference type="PROSITE" id="PS50011">
    <property type="entry name" value="PROTEIN_KINASE_DOM"/>
    <property type="match status" value="1"/>
</dbReference>
<evidence type="ECO:0000313" key="7">
    <source>
        <dbReference type="Proteomes" id="UP000681075"/>
    </source>
</evidence>
<dbReference type="Pfam" id="PF00069">
    <property type="entry name" value="Pkinase"/>
    <property type="match status" value="1"/>
</dbReference>
<evidence type="ECO:0000313" key="6">
    <source>
        <dbReference type="EMBL" id="GIL38964.1"/>
    </source>
</evidence>
<dbReference type="AlphaFoldDB" id="A0A8S8X8H0"/>
<dbReference type="SUPFAM" id="SSF56112">
    <property type="entry name" value="Protein kinase-like (PK-like)"/>
    <property type="match status" value="1"/>
</dbReference>
<gene>
    <name evidence="6" type="ORF">TMPK1_12010</name>
</gene>
<comment type="caution">
    <text evidence="6">The sequence shown here is derived from an EMBL/GenBank/DDBJ whole genome shotgun (WGS) entry which is preliminary data.</text>
</comment>